<sequence length="78" mass="9117">MDSADYLGLTIETVARSLTKLRERRIIRCNGKLQRLGRLLDRELSWPCLTSGSQRGEILNQDDFRRGRMATDAFWKFI</sequence>
<dbReference type="InterPro" id="IPR012318">
    <property type="entry name" value="HTH_CRP"/>
</dbReference>
<evidence type="ECO:0000313" key="2">
    <source>
        <dbReference type="EMBL" id="APO72248.1"/>
    </source>
</evidence>
<dbReference type="AlphaFoldDB" id="A0A1L5NWJ4"/>
<protein>
    <submittedName>
        <fullName evidence="2">Helix-turn-helix domain-containing protein</fullName>
    </submittedName>
</protein>
<keyword evidence="2" id="KW-0614">Plasmid</keyword>
<name>A0A1L5NWJ4_9HYPH</name>
<dbReference type="SUPFAM" id="SSF46785">
    <property type="entry name" value="Winged helix' DNA-binding domain"/>
    <property type="match status" value="1"/>
</dbReference>
<dbReference type="Pfam" id="PF00325">
    <property type="entry name" value="Crp"/>
    <property type="match status" value="1"/>
</dbReference>
<dbReference type="EMBL" id="CP017105">
    <property type="protein sequence ID" value="APO72248.1"/>
    <property type="molecule type" value="Genomic_DNA"/>
</dbReference>
<dbReference type="Proteomes" id="UP000184749">
    <property type="component" value="Plasmid pRgalIE4872d"/>
</dbReference>
<accession>A0A1L5NWJ4</accession>
<evidence type="ECO:0000313" key="3">
    <source>
        <dbReference type="Proteomes" id="UP000184749"/>
    </source>
</evidence>
<geneLocation type="plasmid" evidence="3">
    <name>prgalie4872d</name>
</geneLocation>
<dbReference type="GO" id="GO:0006355">
    <property type="term" value="P:regulation of DNA-templated transcription"/>
    <property type="evidence" value="ECO:0007669"/>
    <property type="project" value="InterPro"/>
</dbReference>
<evidence type="ECO:0000259" key="1">
    <source>
        <dbReference type="PROSITE" id="PS51063"/>
    </source>
</evidence>
<organism evidence="2 3">
    <name type="scientific">Rhizobium gallicum</name>
    <dbReference type="NCBI Taxonomy" id="56730"/>
    <lineage>
        <taxon>Bacteria</taxon>
        <taxon>Pseudomonadati</taxon>
        <taxon>Pseudomonadota</taxon>
        <taxon>Alphaproteobacteria</taxon>
        <taxon>Hyphomicrobiales</taxon>
        <taxon>Rhizobiaceae</taxon>
        <taxon>Rhizobium/Agrobacterium group</taxon>
        <taxon>Rhizobium</taxon>
    </lineage>
</organism>
<dbReference type="InterPro" id="IPR036388">
    <property type="entry name" value="WH-like_DNA-bd_sf"/>
</dbReference>
<proteinExistence type="predicted"/>
<reference evidence="2 3" key="1">
    <citation type="submission" date="2016-09" db="EMBL/GenBank/DDBJ databases">
        <title>The complete genome sequences of Rhizobium gallicum, symbiovars gallicum and phaseoli, symbionts associated to common bean (Phaseolus vulgaris).</title>
        <authorList>
            <person name="Bustos P."/>
            <person name="Santamaria R.I."/>
            <person name="Perez-Carrascal O.M."/>
            <person name="Juarez S."/>
            <person name="Lozano L."/>
            <person name="Martinez-Flores I."/>
            <person name="Martinez-Romero E."/>
            <person name="Cevallos M."/>
            <person name="Romero D."/>
            <person name="Davila G."/>
            <person name="Gonzalez V."/>
        </authorList>
    </citation>
    <scope>NUCLEOTIDE SEQUENCE [LARGE SCALE GENOMIC DNA]</scope>
    <source>
        <strain evidence="2 3">IE4872</strain>
        <plasmid evidence="3">prgalie4872d</plasmid>
    </source>
</reference>
<dbReference type="Gene3D" id="1.10.10.10">
    <property type="entry name" value="Winged helix-like DNA-binding domain superfamily/Winged helix DNA-binding domain"/>
    <property type="match status" value="1"/>
</dbReference>
<feature type="domain" description="HTH crp-type" evidence="1">
    <location>
        <begin position="1"/>
        <end position="40"/>
    </location>
</feature>
<dbReference type="InterPro" id="IPR036390">
    <property type="entry name" value="WH_DNA-bd_sf"/>
</dbReference>
<gene>
    <name evidence="2" type="ORF">IE4872_PD01729</name>
</gene>
<dbReference type="PROSITE" id="PS51063">
    <property type="entry name" value="HTH_CRP_2"/>
    <property type="match status" value="1"/>
</dbReference>
<dbReference type="GO" id="GO:0003677">
    <property type="term" value="F:DNA binding"/>
    <property type="evidence" value="ECO:0007669"/>
    <property type="project" value="InterPro"/>
</dbReference>